<dbReference type="Proteomes" id="UP001372834">
    <property type="component" value="Unassembled WGS sequence"/>
</dbReference>
<sequence length="125" mass="13961">MDFLRHFRKKFIKESKRFLCGAERTEPTGKVVPRKAVGGSETVNPPLPCPVAEISVKSQSNETEIRVNPVVEESLKGEELQPEERKKKTGRQPMNDWSFDVTLSSDPSPARIALRPGLSPQLSTC</sequence>
<accession>A0AAN8SDF6</accession>
<feature type="compositionally biased region" description="Basic and acidic residues" evidence="1">
    <location>
        <begin position="73"/>
        <end position="86"/>
    </location>
</feature>
<reference evidence="2 3" key="1">
    <citation type="submission" date="2023-10" db="EMBL/GenBank/DDBJ databases">
        <title>Genomes of two closely related lineages of the louse Polyplax serrata with different host specificities.</title>
        <authorList>
            <person name="Martinu J."/>
            <person name="Tarabai H."/>
            <person name="Stefka J."/>
            <person name="Hypsa V."/>
        </authorList>
    </citation>
    <scope>NUCLEOTIDE SEQUENCE [LARGE SCALE GENOMIC DNA]</scope>
    <source>
        <strain evidence="2">HR10_N</strain>
    </source>
</reference>
<evidence type="ECO:0000313" key="3">
    <source>
        <dbReference type="Proteomes" id="UP001372834"/>
    </source>
</evidence>
<evidence type="ECO:0000256" key="1">
    <source>
        <dbReference type="SAM" id="MobiDB-lite"/>
    </source>
</evidence>
<feature type="region of interest" description="Disordered" evidence="1">
    <location>
        <begin position="73"/>
        <end position="125"/>
    </location>
</feature>
<proteinExistence type="predicted"/>
<gene>
    <name evidence="2" type="ORF">RUM43_001184</name>
</gene>
<organism evidence="2 3">
    <name type="scientific">Polyplax serrata</name>
    <name type="common">Common mouse louse</name>
    <dbReference type="NCBI Taxonomy" id="468196"/>
    <lineage>
        <taxon>Eukaryota</taxon>
        <taxon>Metazoa</taxon>
        <taxon>Ecdysozoa</taxon>
        <taxon>Arthropoda</taxon>
        <taxon>Hexapoda</taxon>
        <taxon>Insecta</taxon>
        <taxon>Pterygota</taxon>
        <taxon>Neoptera</taxon>
        <taxon>Paraneoptera</taxon>
        <taxon>Psocodea</taxon>
        <taxon>Troctomorpha</taxon>
        <taxon>Phthiraptera</taxon>
        <taxon>Anoplura</taxon>
        <taxon>Polyplacidae</taxon>
        <taxon>Polyplax</taxon>
    </lineage>
</organism>
<protein>
    <submittedName>
        <fullName evidence="2">Uncharacterized protein</fullName>
    </submittedName>
</protein>
<comment type="caution">
    <text evidence="2">The sequence shown here is derived from an EMBL/GenBank/DDBJ whole genome shotgun (WGS) entry which is preliminary data.</text>
</comment>
<evidence type="ECO:0000313" key="2">
    <source>
        <dbReference type="EMBL" id="KAK6644908.1"/>
    </source>
</evidence>
<name>A0AAN8SDF6_POLSC</name>
<dbReference type="AlphaFoldDB" id="A0AAN8SDF6"/>
<dbReference type="EMBL" id="JAWJWE010000001">
    <property type="protein sequence ID" value="KAK6644908.1"/>
    <property type="molecule type" value="Genomic_DNA"/>
</dbReference>